<dbReference type="InterPro" id="IPR006840">
    <property type="entry name" value="ChaC"/>
</dbReference>
<evidence type="ECO:0000256" key="1">
    <source>
        <dbReference type="ARBA" id="ARBA00012344"/>
    </source>
</evidence>
<dbReference type="RefSeq" id="WP_069442540.1">
    <property type="nucleotide sequence ID" value="NZ_LPWF01000033.1"/>
</dbReference>
<dbReference type="InterPro" id="IPR036568">
    <property type="entry name" value="GGCT-like_sf"/>
</dbReference>
<reference evidence="3 4" key="1">
    <citation type="journal article" date="2016" name="Environ. Microbiol.">
        <title>New Methyloceanibacter diversity from North Sea sediments includes methanotroph containing solely the soluble methane monooxygenase.</title>
        <authorList>
            <person name="Vekeman B."/>
            <person name="Kerckhof F.M."/>
            <person name="Cremers G."/>
            <person name="de Vos P."/>
            <person name="Vandamme P."/>
            <person name="Boon N."/>
            <person name="Op den Camp H.J."/>
            <person name="Heylen K."/>
        </authorList>
    </citation>
    <scope>NUCLEOTIDE SEQUENCE [LARGE SCALE GENOMIC DNA]</scope>
    <source>
        <strain evidence="3 4">R-67175</strain>
    </source>
</reference>
<dbReference type="PANTHER" id="PTHR12192:SF2">
    <property type="entry name" value="GLUTATHIONE-SPECIFIC GAMMA-GLUTAMYLCYCLOTRANSFERASE 2"/>
    <property type="match status" value="1"/>
</dbReference>
<dbReference type="EC" id="4.3.2.7" evidence="1"/>
<evidence type="ECO:0000256" key="2">
    <source>
        <dbReference type="ARBA" id="ARBA00023239"/>
    </source>
</evidence>
<proteinExistence type="predicted"/>
<dbReference type="PANTHER" id="PTHR12192">
    <property type="entry name" value="CATION TRANSPORT PROTEIN CHAC-RELATED"/>
    <property type="match status" value="1"/>
</dbReference>
<dbReference type="Pfam" id="PF04752">
    <property type="entry name" value="ChaC"/>
    <property type="match status" value="1"/>
</dbReference>
<dbReference type="SUPFAM" id="SSF110857">
    <property type="entry name" value="Gamma-glutamyl cyclotransferase-like"/>
    <property type="match status" value="1"/>
</dbReference>
<keyword evidence="2" id="KW-0456">Lyase</keyword>
<dbReference type="Proteomes" id="UP000094472">
    <property type="component" value="Unassembled WGS sequence"/>
</dbReference>
<sequence length="176" mass="19606">MTELWVFGYGSLMWRPGFPHDMQTPGLLRGAHRALCVYSVVHRGTHEQPGLVLGLDRGGACRGVAFRVSKGAEEATVAYLRDREQVTEVYREAYRPVRLLDGSGRTVRALTFLANPSHAQYAGRLSLDEQLRIVRTCCGEAGDNVEYVLNTVRHLEEEGVHDVGLAHLATHLRRNA</sequence>
<dbReference type="Gene3D" id="3.10.490.10">
    <property type="entry name" value="Gamma-glutamyl cyclotransferase-like"/>
    <property type="match status" value="1"/>
</dbReference>
<dbReference type="GO" id="GO:0061928">
    <property type="term" value="F:glutathione specific gamma-glutamylcyclotransferase activity"/>
    <property type="evidence" value="ECO:0007669"/>
    <property type="project" value="UniProtKB-EC"/>
</dbReference>
<dbReference type="InterPro" id="IPR013024">
    <property type="entry name" value="GGCT-like"/>
</dbReference>
<keyword evidence="3" id="KW-0808">Transferase</keyword>
<dbReference type="GO" id="GO:0006751">
    <property type="term" value="P:glutathione catabolic process"/>
    <property type="evidence" value="ECO:0007669"/>
    <property type="project" value="InterPro"/>
</dbReference>
<keyword evidence="4" id="KW-1185">Reference proteome</keyword>
<evidence type="ECO:0000313" key="4">
    <source>
        <dbReference type="Proteomes" id="UP000094472"/>
    </source>
</evidence>
<organism evidence="3 4">
    <name type="scientific">Methyloceanibacter superfactus</name>
    <dbReference type="NCBI Taxonomy" id="1774969"/>
    <lineage>
        <taxon>Bacteria</taxon>
        <taxon>Pseudomonadati</taxon>
        <taxon>Pseudomonadota</taxon>
        <taxon>Alphaproteobacteria</taxon>
        <taxon>Hyphomicrobiales</taxon>
        <taxon>Hyphomicrobiaceae</taxon>
        <taxon>Methyloceanibacter</taxon>
    </lineage>
</organism>
<dbReference type="CDD" id="cd06661">
    <property type="entry name" value="GGCT_like"/>
    <property type="match status" value="1"/>
</dbReference>
<accession>A0A1E3VR35</accession>
<dbReference type="AlphaFoldDB" id="A0A1E3VR35"/>
<comment type="caution">
    <text evidence="3">The sequence shown here is derived from an EMBL/GenBank/DDBJ whole genome shotgun (WGS) entry which is preliminary data.</text>
</comment>
<dbReference type="EMBL" id="LPWF01000033">
    <property type="protein sequence ID" value="ODR95990.1"/>
    <property type="molecule type" value="Genomic_DNA"/>
</dbReference>
<evidence type="ECO:0000313" key="3">
    <source>
        <dbReference type="EMBL" id="ODR95990.1"/>
    </source>
</evidence>
<dbReference type="STRING" id="1774969.AUC69_01810"/>
<protein>
    <recommendedName>
        <fullName evidence="1">glutathione-specific gamma-glutamylcyclotransferase</fullName>
        <ecNumber evidence="1">4.3.2.7</ecNumber>
    </recommendedName>
</protein>
<dbReference type="OrthoDB" id="9795692at2"/>
<dbReference type="GO" id="GO:0016740">
    <property type="term" value="F:transferase activity"/>
    <property type="evidence" value="ECO:0007669"/>
    <property type="project" value="UniProtKB-KW"/>
</dbReference>
<name>A0A1E3VR35_9HYPH</name>
<dbReference type="GO" id="GO:0005737">
    <property type="term" value="C:cytoplasm"/>
    <property type="evidence" value="ECO:0007669"/>
    <property type="project" value="TreeGrafter"/>
</dbReference>
<gene>
    <name evidence="3" type="ORF">AUC69_01810</name>
</gene>